<evidence type="ECO:0000256" key="2">
    <source>
        <dbReference type="ARBA" id="ARBA00009396"/>
    </source>
</evidence>
<evidence type="ECO:0000313" key="14">
    <source>
        <dbReference type="Proteomes" id="UP001204320"/>
    </source>
</evidence>
<dbReference type="Gene3D" id="3.20.20.70">
    <property type="entry name" value="Aldolase class I"/>
    <property type="match status" value="1"/>
</dbReference>
<comment type="pathway">
    <text evidence="1 11">Amino-acid biosynthesis; L-leucine biosynthesis; L-leucine from 3-methyl-2-oxobutanoate: step 1/4.</text>
</comment>
<dbReference type="Gene3D" id="3.30.160.270">
    <property type="match status" value="1"/>
</dbReference>
<dbReference type="Pfam" id="PF00682">
    <property type="entry name" value="HMGL-like"/>
    <property type="match status" value="1"/>
</dbReference>
<comment type="catalytic activity">
    <reaction evidence="11">
        <text>3-methyl-2-oxobutanoate + acetyl-CoA + H2O = (2S)-2-isopropylmalate + CoA + H(+)</text>
        <dbReference type="Rhea" id="RHEA:21524"/>
        <dbReference type="ChEBI" id="CHEBI:1178"/>
        <dbReference type="ChEBI" id="CHEBI:11851"/>
        <dbReference type="ChEBI" id="CHEBI:15377"/>
        <dbReference type="ChEBI" id="CHEBI:15378"/>
        <dbReference type="ChEBI" id="CHEBI:57287"/>
        <dbReference type="ChEBI" id="CHEBI:57288"/>
        <dbReference type="EC" id="2.3.3.13"/>
    </reaction>
</comment>
<evidence type="ECO:0000256" key="11">
    <source>
        <dbReference type="HAMAP-Rule" id="MF_01025"/>
    </source>
</evidence>
<dbReference type="HAMAP" id="MF_01025">
    <property type="entry name" value="LeuA_type1"/>
    <property type="match status" value="1"/>
</dbReference>
<sequence>MTRKIAIFDTTLRDGEQSPGASMNTEEKLVIAQQLLRLHVDVIEAGFPISSPGDFRSVQEIGRLAGDDAVVVGLTRAVDKDIDRAAEALKTAKRPRIHTGLGVSPQHLREKLRISEDECVERAIHCVKYAKQYVDDVEFYAEDAGRADQKFLERVIQAAVDAGATVVNIPDTTGYQMPDDFGARIKGLADNVRGIENVTISVHTHNDLGMATALALAGVKNGATQIECTINGLGERAGNTALEEVVMAIKMHGDELDAYTDVNTRELTRSSHLVSRITGMNVQANKAIVGANAFAHSSGIHQDGVLKARDTYEIINPEDVGAAGSEIILSARSGHAALKHRLAELGYTFSAEEYDDIYKRFLEVADQKKEVYDEDLESIVQERQREVAAVYTLDALQVSCGDPLVPTATATITDELGVRHVVCATGTGPVDAAYKAVDQVVAVHGDLAEFSVKAITRGIDAIGEVTVRITAEDGRVYTGRGADNDIVVSSAKAYVNAINRMIQTARSKEGK</sequence>
<dbReference type="Proteomes" id="UP001204320">
    <property type="component" value="Unassembled WGS sequence"/>
</dbReference>
<evidence type="ECO:0000256" key="9">
    <source>
        <dbReference type="ARBA" id="ARBA00023211"/>
    </source>
</evidence>
<feature type="binding site" evidence="11">
    <location>
        <position position="203"/>
    </location>
    <ligand>
        <name>Mn(2+)</name>
        <dbReference type="ChEBI" id="CHEBI:29035"/>
    </ligand>
</feature>
<dbReference type="EC" id="2.3.3.13" evidence="3 11"/>
<keyword evidence="6 11" id="KW-0028">Amino-acid biosynthesis</keyword>
<dbReference type="NCBIfam" id="NF002086">
    <property type="entry name" value="PRK00915.1-3"/>
    <property type="match status" value="1"/>
</dbReference>
<feature type="binding site" evidence="11">
    <location>
        <position position="205"/>
    </location>
    <ligand>
        <name>Mn(2+)</name>
        <dbReference type="ChEBI" id="CHEBI:29035"/>
    </ligand>
</feature>
<dbReference type="EMBL" id="JANSKA010000001">
    <property type="protein sequence ID" value="MCR9035497.1"/>
    <property type="molecule type" value="Genomic_DNA"/>
</dbReference>
<dbReference type="PANTHER" id="PTHR10277:SF9">
    <property type="entry name" value="2-ISOPROPYLMALATE SYNTHASE 1, CHLOROPLASTIC-RELATED"/>
    <property type="match status" value="1"/>
</dbReference>
<dbReference type="InterPro" id="IPR005671">
    <property type="entry name" value="LeuA_bact_synth"/>
</dbReference>
<dbReference type="Pfam" id="PF08502">
    <property type="entry name" value="LeuA_dimer"/>
    <property type="match status" value="1"/>
</dbReference>
<dbReference type="PROSITE" id="PS00816">
    <property type="entry name" value="AIPM_HOMOCIT_SYNTH_2"/>
    <property type="match status" value="1"/>
</dbReference>
<keyword evidence="13" id="KW-0012">Acyltransferase</keyword>
<comment type="similarity">
    <text evidence="2 11">Belongs to the alpha-IPM synthase/homocitrate synthase family. LeuA type 1 subfamily.</text>
</comment>
<reference evidence="13 14" key="1">
    <citation type="submission" date="2022-08" db="EMBL/GenBank/DDBJ databases">
        <title>Tractidigestivibacter montrealensis type strain KD21.</title>
        <authorList>
            <person name="Diop K."/>
            <person name="Richard C."/>
            <person name="Routy B."/>
        </authorList>
    </citation>
    <scope>NUCLEOTIDE SEQUENCE [LARGE SCALE GENOMIC DNA]</scope>
    <source>
        <strain evidence="13 14">KD21</strain>
    </source>
</reference>
<evidence type="ECO:0000256" key="1">
    <source>
        <dbReference type="ARBA" id="ARBA00004689"/>
    </source>
</evidence>
<feature type="binding site" evidence="11">
    <location>
        <position position="239"/>
    </location>
    <ligand>
        <name>Mn(2+)</name>
        <dbReference type="ChEBI" id="CHEBI:29035"/>
    </ligand>
</feature>
<dbReference type="PROSITE" id="PS00815">
    <property type="entry name" value="AIPM_HOMOCIT_SYNTH_1"/>
    <property type="match status" value="1"/>
</dbReference>
<keyword evidence="9 11" id="KW-0464">Manganese</keyword>
<keyword evidence="11" id="KW-0963">Cytoplasm</keyword>
<dbReference type="InterPro" id="IPR000891">
    <property type="entry name" value="PYR_CT"/>
</dbReference>
<gene>
    <name evidence="11" type="primary">leuA</name>
    <name evidence="13" type="ORF">NVS32_00795</name>
</gene>
<evidence type="ECO:0000256" key="4">
    <source>
        <dbReference type="ARBA" id="ARBA00018198"/>
    </source>
</evidence>
<name>A0ABT1Z5K9_9ACTN</name>
<dbReference type="InterPro" id="IPR013709">
    <property type="entry name" value="2-isopropylmalate_synth_dimer"/>
</dbReference>
<accession>A0ABT1Z5K9</accession>
<dbReference type="InterPro" id="IPR054691">
    <property type="entry name" value="LeuA/HCS_post-cat"/>
</dbReference>
<dbReference type="InterPro" id="IPR036230">
    <property type="entry name" value="LeuA_allosteric_dom_sf"/>
</dbReference>
<dbReference type="PROSITE" id="PS50991">
    <property type="entry name" value="PYR_CT"/>
    <property type="match status" value="1"/>
</dbReference>
<dbReference type="GO" id="GO:0003852">
    <property type="term" value="F:2-isopropylmalate synthase activity"/>
    <property type="evidence" value="ECO:0007669"/>
    <property type="project" value="UniProtKB-EC"/>
</dbReference>
<feature type="region of interest" description="Regulatory domain" evidence="11">
    <location>
        <begin position="392"/>
        <end position="511"/>
    </location>
</feature>
<dbReference type="InterPro" id="IPR002034">
    <property type="entry name" value="AIPM/Hcit_synth_CS"/>
</dbReference>
<dbReference type="PANTHER" id="PTHR10277">
    <property type="entry name" value="HOMOCITRATE SYNTHASE-RELATED"/>
    <property type="match status" value="1"/>
</dbReference>
<evidence type="ECO:0000313" key="13">
    <source>
        <dbReference type="EMBL" id="MCR9035497.1"/>
    </source>
</evidence>
<evidence type="ECO:0000256" key="7">
    <source>
        <dbReference type="ARBA" id="ARBA00022679"/>
    </source>
</evidence>
<evidence type="ECO:0000259" key="12">
    <source>
        <dbReference type="PROSITE" id="PS50991"/>
    </source>
</evidence>
<feature type="domain" description="Pyruvate carboxyltransferase" evidence="12">
    <location>
        <begin position="5"/>
        <end position="268"/>
    </location>
</feature>
<dbReference type="InterPro" id="IPR050073">
    <property type="entry name" value="2-IPM_HCS-like"/>
</dbReference>
<comment type="function">
    <text evidence="11">Catalyzes the condensation of the acetyl group of acetyl-CoA with 3-methyl-2-oxobutanoate (2-ketoisovalerate) to form 3-carboxy-3-hydroxy-4-methylpentanoate (2-isopropylmalate).</text>
</comment>
<evidence type="ECO:0000256" key="3">
    <source>
        <dbReference type="ARBA" id="ARBA00012973"/>
    </source>
</evidence>
<dbReference type="Pfam" id="PF22617">
    <property type="entry name" value="HCS_D2"/>
    <property type="match status" value="1"/>
</dbReference>
<feature type="binding site" evidence="11">
    <location>
        <position position="14"/>
    </location>
    <ligand>
        <name>Mn(2+)</name>
        <dbReference type="ChEBI" id="CHEBI:29035"/>
    </ligand>
</feature>
<keyword evidence="8 11" id="KW-0479">Metal-binding</keyword>
<keyword evidence="14" id="KW-1185">Reference proteome</keyword>
<proteinExistence type="inferred from homology"/>
<keyword evidence="10 11" id="KW-0100">Branched-chain amino acid biosynthesis</keyword>
<dbReference type="SUPFAM" id="SSF51569">
    <property type="entry name" value="Aldolase"/>
    <property type="match status" value="1"/>
</dbReference>
<keyword evidence="5 11" id="KW-0432">Leucine biosynthesis</keyword>
<dbReference type="RefSeq" id="WP_258498344.1">
    <property type="nucleotide sequence ID" value="NZ_JANSKA010000001.1"/>
</dbReference>
<dbReference type="CDD" id="cd07940">
    <property type="entry name" value="DRE_TIM_IPMS"/>
    <property type="match status" value="1"/>
</dbReference>
<keyword evidence="7 11" id="KW-0808">Transferase</keyword>
<organism evidence="13 14">
    <name type="scientific">Tractidigestivibacter montrealensis</name>
    <dbReference type="NCBI Taxonomy" id="2972466"/>
    <lineage>
        <taxon>Bacteria</taxon>
        <taxon>Bacillati</taxon>
        <taxon>Actinomycetota</taxon>
        <taxon>Coriobacteriia</taxon>
        <taxon>Coriobacteriales</taxon>
        <taxon>Atopobiaceae</taxon>
        <taxon>Tractidigestivibacter</taxon>
    </lineage>
</organism>
<evidence type="ECO:0000256" key="10">
    <source>
        <dbReference type="ARBA" id="ARBA00023304"/>
    </source>
</evidence>
<protein>
    <recommendedName>
        <fullName evidence="4 11">2-isopropylmalate synthase</fullName>
        <ecNumber evidence="3 11">2.3.3.13</ecNumber>
    </recommendedName>
    <alternativeName>
        <fullName evidence="11">Alpha-IPM synthase</fullName>
    </alternativeName>
    <alternativeName>
        <fullName evidence="11">Alpha-isopropylmalate synthase</fullName>
    </alternativeName>
</protein>
<evidence type="ECO:0000256" key="8">
    <source>
        <dbReference type="ARBA" id="ARBA00022723"/>
    </source>
</evidence>
<dbReference type="InterPro" id="IPR013785">
    <property type="entry name" value="Aldolase_TIM"/>
</dbReference>
<comment type="subunit">
    <text evidence="11">Homodimer.</text>
</comment>
<comment type="cofactor">
    <cofactor evidence="11">
        <name>Mn(2+)</name>
        <dbReference type="ChEBI" id="CHEBI:29035"/>
    </cofactor>
</comment>
<evidence type="ECO:0000256" key="6">
    <source>
        <dbReference type="ARBA" id="ARBA00022605"/>
    </source>
</evidence>
<dbReference type="SMART" id="SM00917">
    <property type="entry name" value="LeuA_dimer"/>
    <property type="match status" value="1"/>
</dbReference>
<dbReference type="Gene3D" id="1.10.238.260">
    <property type="match status" value="1"/>
</dbReference>
<dbReference type="NCBIfam" id="TIGR00973">
    <property type="entry name" value="leuA_bact"/>
    <property type="match status" value="1"/>
</dbReference>
<comment type="caution">
    <text evidence="13">The sequence shown here is derived from an EMBL/GenBank/DDBJ whole genome shotgun (WGS) entry which is preliminary data.</text>
</comment>
<evidence type="ECO:0000256" key="5">
    <source>
        <dbReference type="ARBA" id="ARBA00022430"/>
    </source>
</evidence>
<dbReference type="SUPFAM" id="SSF110921">
    <property type="entry name" value="2-isopropylmalate synthase LeuA, allosteric (dimerisation) domain"/>
    <property type="match status" value="1"/>
</dbReference>